<evidence type="ECO:0000259" key="11">
    <source>
        <dbReference type="PROSITE" id="PS50157"/>
    </source>
</evidence>
<evidence type="ECO:0000256" key="10">
    <source>
        <dbReference type="SAM" id="MobiDB-lite"/>
    </source>
</evidence>
<dbReference type="Proteomes" id="UP001217089">
    <property type="component" value="Unassembled WGS sequence"/>
</dbReference>
<sequence length="783" mass="91187">MEEQIQSFSKIHRMDPTTRNSDIINRVTLSTKTSQNELQTPEILNTDKSFQYEITNNKNMSDTKTLTRTENNKLVKFTKVVLDKEEMKKDPVLRVVTSSYSRISKERNNERDQEGKVGVVTNVTPEEDKNSKDQGIDVFVSRKNVGVAINDEEDEKSRNHANDVNISKENTSVETDAICDEDEIRQNQETEVTMYLDISCDTVSEDDSQSDSIKSYLTENDQRIDSRNNFNIAPTNINEDINKLNKKTTRITVSPNMKEEVDNSAADVKNQSKIYRNKHRRFCNQSRYSKKQLKYFGRSKGNQSLQTQNKPIKNTGTDHQYIQSEETSRQETNGTELVENFSSKRKRKCGESIKCKFCNYYHLKNSCLLFVLKNLKEDRSSCANSEILSLTSLPSQLTLKFTSEMHGISVYASELIRISTQFGPVLGTPLEFKDLSPTMDFSHVWISTCGDGNDAEYLSTKDEMQSNWCRYLRSSFYLEECNVVSFIHNKQVFFTVRRDVTPGEELVIYHMYYEQLSASPVYAKLFTDSETNRFCIRCKYQFNSWGNYTKHIKIFHPKGSMMMKNECKECGLILFSNNELTKHCKIEHQGRGAFICQEENCGRHFTNFERLKYHQKLQHFPEGNYKCELCDKVFPNPLKLKNHIRWVHSESVFRCNICDKQFKRRECLFRHEKIHGTNFKFCCDRCGKQCRDRTNLKVHLLTHSKIKPFQCQELECTAGFTTKQCLQNHYKKTHKYTDENLPEIIRSVPFTEEAHGKQNEFEQTVGFENLLQSVPLTMETHGT</sequence>
<keyword evidence="5" id="KW-0862">Zinc</keyword>
<dbReference type="PANTHER" id="PTHR16515:SF49">
    <property type="entry name" value="GASTRULA ZINC FINGER PROTEIN XLCGF49.1-LIKE-RELATED"/>
    <property type="match status" value="1"/>
</dbReference>
<proteinExistence type="predicted"/>
<evidence type="ECO:0000256" key="6">
    <source>
        <dbReference type="ARBA" id="ARBA00023015"/>
    </source>
</evidence>
<evidence type="ECO:0000256" key="2">
    <source>
        <dbReference type="ARBA" id="ARBA00022723"/>
    </source>
</evidence>
<protein>
    <submittedName>
        <fullName evidence="13">Uncharacterized protein</fullName>
    </submittedName>
</protein>
<evidence type="ECO:0000259" key="12">
    <source>
        <dbReference type="PROSITE" id="PS50280"/>
    </source>
</evidence>
<gene>
    <name evidence="13" type="ORF">KUTeg_010350</name>
</gene>
<feature type="compositionally biased region" description="Polar residues" evidence="10">
    <location>
        <begin position="300"/>
        <end position="318"/>
    </location>
</feature>
<dbReference type="PROSITE" id="PS50280">
    <property type="entry name" value="SET"/>
    <property type="match status" value="1"/>
</dbReference>
<dbReference type="Gene3D" id="2.170.270.10">
    <property type="entry name" value="SET domain"/>
    <property type="match status" value="1"/>
</dbReference>
<evidence type="ECO:0000256" key="7">
    <source>
        <dbReference type="ARBA" id="ARBA00023163"/>
    </source>
</evidence>
<keyword evidence="2" id="KW-0479">Metal-binding</keyword>
<dbReference type="PANTHER" id="PTHR16515">
    <property type="entry name" value="PR DOMAIN ZINC FINGER PROTEIN"/>
    <property type="match status" value="1"/>
</dbReference>
<dbReference type="Gene3D" id="3.30.160.60">
    <property type="entry name" value="Classic Zinc Finger"/>
    <property type="match status" value="4"/>
</dbReference>
<feature type="region of interest" description="Disordered" evidence="10">
    <location>
        <begin position="299"/>
        <end position="318"/>
    </location>
</feature>
<dbReference type="Pfam" id="PF00096">
    <property type="entry name" value="zf-C2H2"/>
    <property type="match status" value="2"/>
</dbReference>
<keyword evidence="8" id="KW-0539">Nucleus</keyword>
<feature type="domain" description="C2H2-type" evidence="11">
    <location>
        <begin position="594"/>
        <end position="624"/>
    </location>
</feature>
<feature type="domain" description="C2H2-type" evidence="11">
    <location>
        <begin position="653"/>
        <end position="675"/>
    </location>
</feature>
<keyword evidence="4 9" id="KW-0863">Zinc-finger</keyword>
<name>A0ABQ9F9E7_TEGGR</name>
<evidence type="ECO:0000256" key="3">
    <source>
        <dbReference type="ARBA" id="ARBA00022737"/>
    </source>
</evidence>
<dbReference type="InterPro" id="IPR036236">
    <property type="entry name" value="Znf_C2H2_sf"/>
</dbReference>
<accession>A0ABQ9F9E7</accession>
<reference evidence="13 14" key="1">
    <citation type="submission" date="2022-12" db="EMBL/GenBank/DDBJ databases">
        <title>Chromosome-level genome of Tegillarca granosa.</title>
        <authorList>
            <person name="Kim J."/>
        </authorList>
    </citation>
    <scope>NUCLEOTIDE SEQUENCE [LARGE SCALE GENOMIC DNA]</scope>
    <source>
        <strain evidence="13">Teg-2019</strain>
        <tissue evidence="13">Adductor muscle</tissue>
    </source>
</reference>
<keyword evidence="6" id="KW-0805">Transcription regulation</keyword>
<keyword evidence="14" id="KW-1185">Reference proteome</keyword>
<keyword evidence="3" id="KW-0677">Repeat</keyword>
<dbReference type="SUPFAM" id="SSF57667">
    <property type="entry name" value="beta-beta-alpha zinc fingers"/>
    <property type="match status" value="3"/>
</dbReference>
<evidence type="ECO:0000256" key="4">
    <source>
        <dbReference type="ARBA" id="ARBA00022771"/>
    </source>
</evidence>
<dbReference type="SMART" id="SM00355">
    <property type="entry name" value="ZnF_C2H2"/>
    <property type="match status" value="7"/>
</dbReference>
<evidence type="ECO:0000313" key="13">
    <source>
        <dbReference type="EMBL" id="KAJ8312977.1"/>
    </source>
</evidence>
<dbReference type="InterPro" id="IPR013087">
    <property type="entry name" value="Znf_C2H2_type"/>
</dbReference>
<feature type="domain" description="C2H2-type" evidence="11">
    <location>
        <begin position="565"/>
        <end position="593"/>
    </location>
</feature>
<organism evidence="13 14">
    <name type="scientific">Tegillarca granosa</name>
    <name type="common">Malaysian cockle</name>
    <name type="synonym">Anadara granosa</name>
    <dbReference type="NCBI Taxonomy" id="220873"/>
    <lineage>
        <taxon>Eukaryota</taxon>
        <taxon>Metazoa</taxon>
        <taxon>Spiralia</taxon>
        <taxon>Lophotrochozoa</taxon>
        <taxon>Mollusca</taxon>
        <taxon>Bivalvia</taxon>
        <taxon>Autobranchia</taxon>
        <taxon>Pteriomorphia</taxon>
        <taxon>Arcoida</taxon>
        <taxon>Arcoidea</taxon>
        <taxon>Arcidae</taxon>
        <taxon>Tegillarca</taxon>
    </lineage>
</organism>
<dbReference type="Pfam" id="PF21549">
    <property type="entry name" value="PRDM2_PR"/>
    <property type="match status" value="1"/>
</dbReference>
<comment type="subcellular location">
    <subcellularLocation>
        <location evidence="1">Nucleus</location>
    </subcellularLocation>
</comment>
<evidence type="ECO:0000256" key="8">
    <source>
        <dbReference type="ARBA" id="ARBA00023242"/>
    </source>
</evidence>
<feature type="domain" description="C2H2-type" evidence="11">
    <location>
        <begin position="709"/>
        <end position="739"/>
    </location>
</feature>
<dbReference type="PROSITE" id="PS00028">
    <property type="entry name" value="ZINC_FINGER_C2H2_1"/>
    <property type="match status" value="6"/>
</dbReference>
<keyword evidence="7" id="KW-0804">Transcription</keyword>
<dbReference type="InterPro" id="IPR001214">
    <property type="entry name" value="SET_dom"/>
</dbReference>
<dbReference type="EMBL" id="JARBDR010000440">
    <property type="protein sequence ID" value="KAJ8312977.1"/>
    <property type="molecule type" value="Genomic_DNA"/>
</dbReference>
<comment type="caution">
    <text evidence="13">The sequence shown here is derived from an EMBL/GenBank/DDBJ whole genome shotgun (WGS) entry which is preliminary data.</text>
</comment>
<feature type="domain" description="C2H2-type" evidence="11">
    <location>
        <begin position="681"/>
        <end position="708"/>
    </location>
</feature>
<dbReference type="InterPro" id="IPR046341">
    <property type="entry name" value="SET_dom_sf"/>
</dbReference>
<evidence type="ECO:0000256" key="9">
    <source>
        <dbReference type="PROSITE-ProRule" id="PRU00042"/>
    </source>
</evidence>
<evidence type="ECO:0000313" key="14">
    <source>
        <dbReference type="Proteomes" id="UP001217089"/>
    </source>
</evidence>
<feature type="domain" description="C2H2-type" evidence="11">
    <location>
        <begin position="625"/>
        <end position="649"/>
    </location>
</feature>
<dbReference type="PROSITE" id="PS50157">
    <property type="entry name" value="ZINC_FINGER_C2H2_2"/>
    <property type="match status" value="6"/>
</dbReference>
<dbReference type="InterPro" id="IPR050331">
    <property type="entry name" value="Zinc_finger"/>
</dbReference>
<feature type="domain" description="SET" evidence="12">
    <location>
        <begin position="395"/>
        <end position="511"/>
    </location>
</feature>
<evidence type="ECO:0000256" key="5">
    <source>
        <dbReference type="ARBA" id="ARBA00022833"/>
    </source>
</evidence>
<evidence type="ECO:0000256" key="1">
    <source>
        <dbReference type="ARBA" id="ARBA00004123"/>
    </source>
</evidence>